<organism evidence="5 6">
    <name type="scientific">Mytilus coruscus</name>
    <name type="common">Sea mussel</name>
    <dbReference type="NCBI Taxonomy" id="42192"/>
    <lineage>
        <taxon>Eukaryota</taxon>
        <taxon>Metazoa</taxon>
        <taxon>Spiralia</taxon>
        <taxon>Lophotrochozoa</taxon>
        <taxon>Mollusca</taxon>
        <taxon>Bivalvia</taxon>
        <taxon>Autobranchia</taxon>
        <taxon>Pteriomorphia</taxon>
        <taxon>Mytilida</taxon>
        <taxon>Mytiloidea</taxon>
        <taxon>Mytilidae</taxon>
        <taxon>Mytilinae</taxon>
        <taxon>Mytilus</taxon>
    </lineage>
</organism>
<dbReference type="InterPro" id="IPR009053">
    <property type="entry name" value="Prefoldin"/>
</dbReference>
<dbReference type="CDD" id="cd23161">
    <property type="entry name" value="Prefoldin_6"/>
    <property type="match status" value="1"/>
</dbReference>
<evidence type="ECO:0000256" key="4">
    <source>
        <dbReference type="SAM" id="MobiDB-lite"/>
    </source>
</evidence>
<dbReference type="EMBL" id="CACVKT020002398">
    <property type="protein sequence ID" value="CAC5377851.1"/>
    <property type="molecule type" value="Genomic_DNA"/>
</dbReference>
<dbReference type="PANTHER" id="PTHR21431:SF0">
    <property type="entry name" value="PREFOLDIN SUBUNIT 6"/>
    <property type="match status" value="1"/>
</dbReference>
<keyword evidence="6" id="KW-1185">Reference proteome</keyword>
<evidence type="ECO:0000256" key="3">
    <source>
        <dbReference type="SAM" id="Coils"/>
    </source>
</evidence>
<dbReference type="PANTHER" id="PTHR21431">
    <property type="entry name" value="PREFOLDIN SUBUNIT 6"/>
    <property type="match status" value="1"/>
</dbReference>
<dbReference type="GO" id="GO:0051131">
    <property type="term" value="P:chaperone-mediated protein complex assembly"/>
    <property type="evidence" value="ECO:0007669"/>
    <property type="project" value="TreeGrafter"/>
</dbReference>
<dbReference type="AlphaFoldDB" id="A0A6J8B354"/>
<feature type="region of interest" description="Disordered" evidence="4">
    <location>
        <begin position="161"/>
        <end position="190"/>
    </location>
</feature>
<evidence type="ECO:0000256" key="2">
    <source>
        <dbReference type="ARBA" id="ARBA00023186"/>
    </source>
</evidence>
<evidence type="ECO:0000313" key="5">
    <source>
        <dbReference type="EMBL" id="CAC5377851.1"/>
    </source>
</evidence>
<keyword evidence="3" id="KW-0175">Coiled coil</keyword>
<dbReference type="OrthoDB" id="248120at2759"/>
<feature type="coiled-coil region" evidence="3">
    <location>
        <begin position="331"/>
        <end position="365"/>
    </location>
</feature>
<feature type="compositionally biased region" description="Acidic residues" evidence="4">
    <location>
        <begin position="167"/>
        <end position="190"/>
    </location>
</feature>
<dbReference type="GO" id="GO:0051087">
    <property type="term" value="F:protein-folding chaperone binding"/>
    <property type="evidence" value="ECO:0007669"/>
    <property type="project" value="TreeGrafter"/>
</dbReference>
<dbReference type="Gene3D" id="1.10.287.370">
    <property type="match status" value="1"/>
</dbReference>
<reference evidence="5 6" key="1">
    <citation type="submission" date="2020-06" db="EMBL/GenBank/DDBJ databases">
        <authorList>
            <person name="Li R."/>
            <person name="Bekaert M."/>
        </authorList>
    </citation>
    <scope>NUCLEOTIDE SEQUENCE [LARGE SCALE GENOMIC DNA]</scope>
    <source>
        <strain evidence="6">wild</strain>
    </source>
</reference>
<keyword evidence="2" id="KW-0143">Chaperone</keyword>
<proteinExistence type="inferred from homology"/>
<dbReference type="GO" id="GO:0051082">
    <property type="term" value="F:unfolded protein binding"/>
    <property type="evidence" value="ECO:0007669"/>
    <property type="project" value="InterPro"/>
</dbReference>
<gene>
    <name evidence="5" type="ORF">MCOR_14115</name>
</gene>
<protein>
    <submittedName>
        <fullName evidence="5">PfdB</fullName>
    </submittedName>
</protein>
<dbReference type="SUPFAM" id="SSF46579">
    <property type="entry name" value="Prefoldin"/>
    <property type="match status" value="1"/>
</dbReference>
<dbReference type="InterPro" id="IPR002777">
    <property type="entry name" value="PFD_beta-like"/>
</dbReference>
<dbReference type="GO" id="GO:0005737">
    <property type="term" value="C:cytoplasm"/>
    <property type="evidence" value="ECO:0007669"/>
    <property type="project" value="TreeGrafter"/>
</dbReference>
<dbReference type="GO" id="GO:0016272">
    <property type="term" value="C:prefoldin complex"/>
    <property type="evidence" value="ECO:0007669"/>
    <property type="project" value="InterPro"/>
</dbReference>
<evidence type="ECO:0000313" key="6">
    <source>
        <dbReference type="Proteomes" id="UP000507470"/>
    </source>
</evidence>
<accession>A0A6J8B354</accession>
<dbReference type="FunFam" id="1.10.287.370:FF:000003">
    <property type="entry name" value="Prefoldin subunit 6"/>
    <property type="match status" value="1"/>
</dbReference>
<evidence type="ECO:0000256" key="1">
    <source>
        <dbReference type="ARBA" id="ARBA00008045"/>
    </source>
</evidence>
<dbReference type="GO" id="GO:0006457">
    <property type="term" value="P:protein folding"/>
    <property type="evidence" value="ECO:0007669"/>
    <property type="project" value="InterPro"/>
</dbReference>
<comment type="similarity">
    <text evidence="1">Belongs to the prefoldin subunit beta family.</text>
</comment>
<name>A0A6J8B354_MYTCO</name>
<dbReference type="Pfam" id="PF01920">
    <property type="entry name" value="Prefoldin_2"/>
    <property type="match status" value="1"/>
</dbReference>
<sequence length="377" mass="43132">MTEKCLFSKFNAVDCGFSNFYNNTKQFYKLNECEKNTDAHLRSLHSYNLNSDVSESTLILSRVGAVFNYSCDYNICQAHRDTLGIYWQRSNRNGSICRGCREDHNKELSKFTFCDEDNEESNIEDDVPQAKKICLSSKVILHPFGNSDSVKVGKVTLKTSQERVDIPDTDSTETEEQEDEQQDEPDEEDTEAMNCIGFACLEPGCQRSFASKQHSRREIPHALHVVALEVEVNDVELTNVLSEIENLEIQENMSLLTDKILSTELDPFHADTYLQKHISQRQQLEGQLTENTLVKEELDRLEKDASVYKMIGPVLVKQNLDESKSNVQKRIDYIADLVKRHEESIKDLEKKQDTCKEGITKLQQQFQQAQVKAAAAK</sequence>
<dbReference type="Proteomes" id="UP000507470">
    <property type="component" value="Unassembled WGS sequence"/>
</dbReference>